<dbReference type="Proteomes" id="UP001056035">
    <property type="component" value="Chromosome"/>
</dbReference>
<gene>
    <name evidence="2" type="ORF">NBH00_19995</name>
</gene>
<name>A0ABY5DQU6_9ACTN</name>
<evidence type="ECO:0000259" key="1">
    <source>
        <dbReference type="Pfam" id="PF13452"/>
    </source>
</evidence>
<accession>A0ABY5DQU6</accession>
<evidence type="ECO:0000313" key="2">
    <source>
        <dbReference type="EMBL" id="UTI63613.1"/>
    </source>
</evidence>
<evidence type="ECO:0000313" key="3">
    <source>
        <dbReference type="Proteomes" id="UP001056035"/>
    </source>
</evidence>
<dbReference type="Pfam" id="PF13452">
    <property type="entry name" value="FAS1_DH_region"/>
    <property type="match status" value="1"/>
</dbReference>
<organism evidence="2 3">
    <name type="scientific">Paraconexibacter antarcticus</name>
    <dbReference type="NCBI Taxonomy" id="2949664"/>
    <lineage>
        <taxon>Bacteria</taxon>
        <taxon>Bacillati</taxon>
        <taxon>Actinomycetota</taxon>
        <taxon>Thermoleophilia</taxon>
        <taxon>Solirubrobacterales</taxon>
        <taxon>Paraconexibacteraceae</taxon>
        <taxon>Paraconexibacter</taxon>
    </lineage>
</organism>
<dbReference type="InterPro" id="IPR029069">
    <property type="entry name" value="HotDog_dom_sf"/>
</dbReference>
<dbReference type="InterPro" id="IPR039569">
    <property type="entry name" value="FAS1-like_DH_region"/>
</dbReference>
<dbReference type="SUPFAM" id="SSF54637">
    <property type="entry name" value="Thioesterase/thiol ester dehydrase-isomerase"/>
    <property type="match status" value="1"/>
</dbReference>
<dbReference type="Gene3D" id="3.10.129.10">
    <property type="entry name" value="Hotdog Thioesterase"/>
    <property type="match status" value="1"/>
</dbReference>
<reference evidence="2 3" key="1">
    <citation type="submission" date="2022-06" db="EMBL/GenBank/DDBJ databases">
        <title>Paraconexibacter antarcticus.</title>
        <authorList>
            <person name="Kim C.S."/>
        </authorList>
    </citation>
    <scope>NUCLEOTIDE SEQUENCE [LARGE SCALE GENOMIC DNA]</scope>
    <source>
        <strain evidence="2 3">02-257</strain>
    </source>
</reference>
<dbReference type="RefSeq" id="WP_254570338.1">
    <property type="nucleotide sequence ID" value="NZ_CP098502.1"/>
</dbReference>
<feature type="domain" description="FAS1-like dehydratase" evidence="1">
    <location>
        <begin position="13"/>
        <end position="126"/>
    </location>
</feature>
<sequence length="141" mass="14656">MSADAAASGPAAGLVVDSVSFPIEEGKLREFAIASGADPDAVLAAGVLPPTFAAVAGHWRDQAAMVEACGLDIRRVVVGGSEWEYGAPAWIGDRLTGDRVVTDVQTKPSGMRLLTLTTTLRREPGGEIAVTQRDTVIELPA</sequence>
<keyword evidence="3" id="KW-1185">Reference proteome</keyword>
<protein>
    <submittedName>
        <fullName evidence="2">MaoC family dehydratase N-terminal domain-containing protein</fullName>
    </submittedName>
</protein>
<dbReference type="EMBL" id="CP098502">
    <property type="protein sequence ID" value="UTI63613.1"/>
    <property type="molecule type" value="Genomic_DNA"/>
</dbReference>
<proteinExistence type="predicted"/>